<dbReference type="PANTHER" id="PTHR11645:SF58">
    <property type="entry name" value="NADP-DEPENDENT OXIDOREDUCTASE DOMAIN-CONTAINING PROTEIN 1"/>
    <property type="match status" value="1"/>
</dbReference>
<dbReference type="EMBL" id="CAXITT010000250">
    <property type="protein sequence ID" value="CAL1537130.1"/>
    <property type="molecule type" value="Genomic_DNA"/>
</dbReference>
<dbReference type="Gene3D" id="3.40.50.720">
    <property type="entry name" value="NAD(P)-binding Rossmann-like Domain"/>
    <property type="match status" value="1"/>
</dbReference>
<protein>
    <recommendedName>
        <fullName evidence="2">Pyrroline-5-carboxylate reductase catalytic N-terminal domain-containing protein</fullName>
    </recommendedName>
</protein>
<dbReference type="InterPro" id="IPR036291">
    <property type="entry name" value="NAD(P)-bd_dom_sf"/>
</dbReference>
<comment type="caution">
    <text evidence="3">The sequence shown here is derived from an EMBL/GenBank/DDBJ whole genome shotgun (WGS) entry which is preliminary data.</text>
</comment>
<dbReference type="SUPFAM" id="SSF51735">
    <property type="entry name" value="NAD(P)-binding Rossmann-fold domains"/>
    <property type="match status" value="1"/>
</dbReference>
<dbReference type="PANTHER" id="PTHR11645">
    <property type="entry name" value="PYRROLINE-5-CARBOXYLATE REDUCTASE"/>
    <property type="match status" value="1"/>
</dbReference>
<evidence type="ECO:0000256" key="1">
    <source>
        <dbReference type="ARBA" id="ARBA00005525"/>
    </source>
</evidence>
<dbReference type="Pfam" id="PF03807">
    <property type="entry name" value="F420_oxidored"/>
    <property type="match status" value="1"/>
</dbReference>
<proteinExistence type="inferred from homology"/>
<organism evidence="3 4">
    <name type="scientific">Lymnaea stagnalis</name>
    <name type="common">Great pond snail</name>
    <name type="synonym">Helix stagnalis</name>
    <dbReference type="NCBI Taxonomy" id="6523"/>
    <lineage>
        <taxon>Eukaryota</taxon>
        <taxon>Metazoa</taxon>
        <taxon>Spiralia</taxon>
        <taxon>Lophotrochozoa</taxon>
        <taxon>Mollusca</taxon>
        <taxon>Gastropoda</taxon>
        <taxon>Heterobranchia</taxon>
        <taxon>Euthyneura</taxon>
        <taxon>Panpulmonata</taxon>
        <taxon>Hygrophila</taxon>
        <taxon>Lymnaeoidea</taxon>
        <taxon>Lymnaeidae</taxon>
        <taxon>Lymnaea</taxon>
    </lineage>
</organism>
<accession>A0AAV2HUK9</accession>
<gene>
    <name evidence="3" type="ORF">GSLYS_00011043001</name>
</gene>
<dbReference type="Proteomes" id="UP001497497">
    <property type="component" value="Unassembled WGS sequence"/>
</dbReference>
<dbReference type="GO" id="GO:0055129">
    <property type="term" value="P:L-proline biosynthetic process"/>
    <property type="evidence" value="ECO:0007669"/>
    <property type="project" value="TreeGrafter"/>
</dbReference>
<keyword evidence="4" id="KW-1185">Reference proteome</keyword>
<feature type="domain" description="Pyrroline-5-carboxylate reductase catalytic N-terminal" evidence="2">
    <location>
        <begin position="24"/>
        <end position="104"/>
    </location>
</feature>
<comment type="similarity">
    <text evidence="1">Belongs to the pyrroline-5-carboxylate reductase family.</text>
</comment>
<evidence type="ECO:0000259" key="2">
    <source>
        <dbReference type="Pfam" id="PF03807"/>
    </source>
</evidence>
<name>A0AAV2HUK9_LYMST</name>
<dbReference type="InterPro" id="IPR028939">
    <property type="entry name" value="P5C_Rdtase_cat_N"/>
</dbReference>
<reference evidence="3 4" key="1">
    <citation type="submission" date="2024-04" db="EMBL/GenBank/DDBJ databases">
        <authorList>
            <consortium name="Genoscope - CEA"/>
            <person name="William W."/>
        </authorList>
    </citation>
    <scope>NUCLEOTIDE SEQUENCE [LARGE SCALE GENOMIC DNA]</scope>
</reference>
<dbReference type="AlphaFoldDB" id="A0AAV2HUK9"/>
<sequence length="297" mass="32974">MLEKQSLKSSDEIQEKSNKSTISIGIIGCGRLGNQIAQSLLTYGQIEASHLQISTRRPETLGHLQQKGVSCFFNNKKLVSSVDLVFFCVLPSQMPCVAYEVKDSISPTLLTVCPFSSLSPRKLRQMLGTSNIIRPQLVFPEQNPNPNYNLEVEVAQAFKNKQTVMGTCPLSVPQEGLTVHSDARLVGTIILAVSNMCKHNGLTTSQTVAIISRAVFGESKKKPLAFDRLTVKDFGVAKTTNGSDKYFPLYDLADSHETETTLFKTLQGNKSMQEGFATRYWHVFDDYICKQTFGYLT</sequence>
<evidence type="ECO:0000313" key="3">
    <source>
        <dbReference type="EMBL" id="CAL1537130.1"/>
    </source>
</evidence>
<evidence type="ECO:0000313" key="4">
    <source>
        <dbReference type="Proteomes" id="UP001497497"/>
    </source>
</evidence>
<dbReference type="GO" id="GO:0004735">
    <property type="term" value="F:pyrroline-5-carboxylate reductase activity"/>
    <property type="evidence" value="ECO:0007669"/>
    <property type="project" value="TreeGrafter"/>
</dbReference>